<evidence type="ECO:0000256" key="1">
    <source>
        <dbReference type="SAM" id="MobiDB-lite"/>
    </source>
</evidence>
<name>A0A9Q1KDT3_9CARY</name>
<gene>
    <name evidence="2" type="ORF">Cgig2_000345</name>
</gene>
<dbReference type="AlphaFoldDB" id="A0A9Q1KDT3"/>
<reference evidence="2" key="1">
    <citation type="submission" date="2022-04" db="EMBL/GenBank/DDBJ databases">
        <title>Carnegiea gigantea Genome sequencing and assembly v2.</title>
        <authorList>
            <person name="Copetti D."/>
            <person name="Sanderson M.J."/>
            <person name="Burquez A."/>
            <person name="Wojciechowski M.F."/>
        </authorList>
    </citation>
    <scope>NUCLEOTIDE SEQUENCE</scope>
    <source>
        <strain evidence="2">SGP5-SGP5p</strain>
        <tissue evidence="2">Aerial part</tissue>
    </source>
</reference>
<comment type="caution">
    <text evidence="2">The sequence shown here is derived from an EMBL/GenBank/DDBJ whole genome shotgun (WGS) entry which is preliminary data.</text>
</comment>
<evidence type="ECO:0000313" key="2">
    <source>
        <dbReference type="EMBL" id="KAJ8441084.1"/>
    </source>
</evidence>
<keyword evidence="3" id="KW-1185">Reference proteome</keyword>
<evidence type="ECO:0000313" key="3">
    <source>
        <dbReference type="Proteomes" id="UP001153076"/>
    </source>
</evidence>
<sequence length="307" mass="34274">MGFPRSLMTDEMVLYILGNFEWYHREVVSPTGLYHTIIESYARTSILLGRRVRSTLRSTRAALGGRLKRWLTTSGKASDGIEGVPHTLHVHSQETTGGYAEEALHDFELPEIVEATIYAMLLNDAAGLGIVSGFIVADLKASLKGLQWTYFESWMYVNRRGLLEAQLHQRSPPGGARGPVNSHEESSDSNDPPLPSSDEDSKSHGPRSERRKMIFLPNFTSTEQAAEYIRDTFRWPLRESSALHLNLLPEDYHGLCLGFDLSMATQYAHNSSIPEMVQAIFYAIVLNDTAGLGLSNKIDMNCTMPIL</sequence>
<feature type="region of interest" description="Disordered" evidence="1">
    <location>
        <begin position="169"/>
        <end position="208"/>
    </location>
</feature>
<feature type="compositionally biased region" description="Basic and acidic residues" evidence="1">
    <location>
        <begin position="199"/>
        <end position="208"/>
    </location>
</feature>
<accession>A0A9Q1KDT3</accession>
<dbReference type="Proteomes" id="UP001153076">
    <property type="component" value="Unassembled WGS sequence"/>
</dbReference>
<dbReference type="EMBL" id="JAKOGI010000176">
    <property type="protein sequence ID" value="KAJ8441084.1"/>
    <property type="molecule type" value="Genomic_DNA"/>
</dbReference>
<protein>
    <submittedName>
        <fullName evidence="2">Uncharacterized protein</fullName>
    </submittedName>
</protein>
<proteinExistence type="predicted"/>
<organism evidence="2 3">
    <name type="scientific">Carnegiea gigantea</name>
    <dbReference type="NCBI Taxonomy" id="171969"/>
    <lineage>
        <taxon>Eukaryota</taxon>
        <taxon>Viridiplantae</taxon>
        <taxon>Streptophyta</taxon>
        <taxon>Embryophyta</taxon>
        <taxon>Tracheophyta</taxon>
        <taxon>Spermatophyta</taxon>
        <taxon>Magnoliopsida</taxon>
        <taxon>eudicotyledons</taxon>
        <taxon>Gunneridae</taxon>
        <taxon>Pentapetalae</taxon>
        <taxon>Caryophyllales</taxon>
        <taxon>Cactineae</taxon>
        <taxon>Cactaceae</taxon>
        <taxon>Cactoideae</taxon>
        <taxon>Echinocereeae</taxon>
        <taxon>Carnegiea</taxon>
    </lineage>
</organism>